<dbReference type="SUPFAM" id="SSF46785">
    <property type="entry name" value="Winged helix' DNA-binding domain"/>
    <property type="match status" value="1"/>
</dbReference>
<dbReference type="PANTHER" id="PTHR42756">
    <property type="entry name" value="TRANSCRIPTIONAL REGULATOR, MARR"/>
    <property type="match status" value="1"/>
</dbReference>
<keyword evidence="2" id="KW-0238">DNA-binding</keyword>
<dbReference type="AlphaFoldDB" id="A0AAJ2NNI9"/>
<keyword evidence="1" id="KW-0805">Transcription regulation</keyword>
<dbReference type="PRINTS" id="PR00598">
    <property type="entry name" value="HTHMARR"/>
</dbReference>
<dbReference type="InterPro" id="IPR036388">
    <property type="entry name" value="WH-like_DNA-bd_sf"/>
</dbReference>
<accession>A0AAJ2NNI9</accession>
<dbReference type="InterPro" id="IPR000835">
    <property type="entry name" value="HTH_MarR-typ"/>
</dbReference>
<comment type="caution">
    <text evidence="5">The sequence shown here is derived from an EMBL/GenBank/DDBJ whole genome shotgun (WGS) entry which is preliminary data.</text>
</comment>
<dbReference type="GO" id="GO:0003700">
    <property type="term" value="F:DNA-binding transcription factor activity"/>
    <property type="evidence" value="ECO:0007669"/>
    <property type="project" value="InterPro"/>
</dbReference>
<evidence type="ECO:0000313" key="5">
    <source>
        <dbReference type="EMBL" id="MDV2885654.1"/>
    </source>
</evidence>
<dbReference type="PANTHER" id="PTHR42756:SF1">
    <property type="entry name" value="TRANSCRIPTIONAL REPRESSOR OF EMRAB OPERON"/>
    <property type="match status" value="1"/>
</dbReference>
<name>A0AAJ2NNI9_ALKPS</name>
<dbReference type="GO" id="GO:0003677">
    <property type="term" value="F:DNA binding"/>
    <property type="evidence" value="ECO:0007669"/>
    <property type="project" value="UniProtKB-KW"/>
</dbReference>
<dbReference type="InterPro" id="IPR036390">
    <property type="entry name" value="WH_DNA-bd_sf"/>
</dbReference>
<feature type="domain" description="HTH marR-type" evidence="4">
    <location>
        <begin position="12"/>
        <end position="141"/>
    </location>
</feature>
<evidence type="ECO:0000256" key="1">
    <source>
        <dbReference type="ARBA" id="ARBA00023015"/>
    </source>
</evidence>
<organism evidence="5 6">
    <name type="scientific">Alkalihalophilus pseudofirmus</name>
    <name type="common">Bacillus pseudofirmus</name>
    <dbReference type="NCBI Taxonomy" id="79885"/>
    <lineage>
        <taxon>Bacteria</taxon>
        <taxon>Bacillati</taxon>
        <taxon>Bacillota</taxon>
        <taxon>Bacilli</taxon>
        <taxon>Bacillales</taxon>
        <taxon>Bacillaceae</taxon>
        <taxon>Alkalihalophilus</taxon>
    </lineage>
</organism>
<keyword evidence="3" id="KW-0804">Transcription</keyword>
<evidence type="ECO:0000256" key="3">
    <source>
        <dbReference type="ARBA" id="ARBA00023163"/>
    </source>
</evidence>
<dbReference type="Pfam" id="PF01047">
    <property type="entry name" value="MarR"/>
    <property type="match status" value="1"/>
</dbReference>
<evidence type="ECO:0000256" key="2">
    <source>
        <dbReference type="ARBA" id="ARBA00023125"/>
    </source>
</evidence>
<reference evidence="5" key="1">
    <citation type="submission" date="2023-10" db="EMBL/GenBank/DDBJ databases">
        <title>Screening of Alkalihalophilus pseudofirmusBZ-TG-HK211 and Its Alleviation of Salt Stress on Rapeseed Growth.</title>
        <authorList>
            <person name="Zhao B."/>
            <person name="Guo T."/>
        </authorList>
    </citation>
    <scope>NUCLEOTIDE SEQUENCE</scope>
    <source>
        <strain evidence="5">BZ-TG-HK211</strain>
    </source>
</reference>
<sequence>MFSKSKHEDRLNVLIWFRLARLYHASIKQSNQHLSQWGLTASQFDLLVQIGTHQPLSQQELAEKLFVTKGNITQAIVKLEAEGLVLRKQEWRTKILSLTKKGKALFDEVVPKQEEFQASQFNGLTKIEQKELLRLLRKVEGHNN</sequence>
<dbReference type="RefSeq" id="WP_083633347.1">
    <property type="nucleotide sequence ID" value="NZ_CP117835.1"/>
</dbReference>
<gene>
    <name evidence="5" type="ORF">RYX45_10735</name>
</gene>
<evidence type="ECO:0000259" key="4">
    <source>
        <dbReference type="PROSITE" id="PS50995"/>
    </source>
</evidence>
<dbReference type="Proteomes" id="UP001285636">
    <property type="component" value="Unassembled WGS sequence"/>
</dbReference>
<dbReference type="PROSITE" id="PS50995">
    <property type="entry name" value="HTH_MARR_2"/>
    <property type="match status" value="1"/>
</dbReference>
<evidence type="ECO:0000313" key="6">
    <source>
        <dbReference type="Proteomes" id="UP001285636"/>
    </source>
</evidence>
<proteinExistence type="predicted"/>
<dbReference type="SMART" id="SM00347">
    <property type="entry name" value="HTH_MARR"/>
    <property type="match status" value="1"/>
</dbReference>
<dbReference type="EMBL" id="JAWJAY010000002">
    <property type="protein sequence ID" value="MDV2885654.1"/>
    <property type="molecule type" value="Genomic_DNA"/>
</dbReference>
<dbReference type="Gene3D" id="1.10.10.10">
    <property type="entry name" value="Winged helix-like DNA-binding domain superfamily/Winged helix DNA-binding domain"/>
    <property type="match status" value="1"/>
</dbReference>
<protein>
    <submittedName>
        <fullName evidence="5">MarR family transcriptional regulator</fullName>
    </submittedName>
</protein>